<dbReference type="InterPro" id="IPR042178">
    <property type="entry name" value="Serpin_sf_1"/>
</dbReference>
<dbReference type="Gene3D" id="2.30.39.10">
    <property type="entry name" value="Alpha-1-antitrypsin, domain 1"/>
    <property type="match status" value="1"/>
</dbReference>
<dbReference type="AlphaFoldDB" id="A0AAV8YF16"/>
<protein>
    <recommendedName>
        <fullName evidence="5">Serpin domain-containing protein</fullName>
    </recommendedName>
</protein>
<dbReference type="Gene3D" id="6.20.40.10">
    <property type="match status" value="1"/>
</dbReference>
<dbReference type="GO" id="GO:0005615">
    <property type="term" value="C:extracellular space"/>
    <property type="evidence" value="ECO:0007669"/>
    <property type="project" value="InterPro"/>
</dbReference>
<comment type="caution">
    <text evidence="6">The sequence shown here is derived from an EMBL/GenBank/DDBJ whole genome shotgun (WGS) entry which is preliminary data.</text>
</comment>
<feature type="domain" description="Serpin" evidence="5">
    <location>
        <begin position="66"/>
        <end position="455"/>
    </location>
</feature>
<sequence>MYAITLSLMLATAAHVLHAQDNKIYFPDDDMTDIEIRANLSEIRGTQLYDQHIEQIMSEGISKLTLAINKILLQFGHKENHVFAPVSIAAALALVLLGSNGKTFEEILNTWGLATGVDVEKRTLQVHQQFGRMISKLESTAGFDMDQQVNFAAAIFIQDSYPIRNAYKRVAEDLYESEIFNVDFVSNPVEAQRSINHAMYFKASWEHPFFEGATARRPFYVNGRDSQTDIEVEMMANGGEFPYFKDQGLGCEIMGFPYRGRATTMYVVMPFDSDVSKLKALEDKLTPSNLEHLANSTLKPVLQRLGIRTLFVPSQANLALLSPGEQVTQKLPSKVLPVVGIPLKPNSDEEIVVFNRFGANCSATHNSSTKRCSSQDLTDQYNRIGARVSSRVASTKDIQETLENLRQIVSKQSTTNDYQNPRLYADKVVHKVFMDITETGTEAAATTSISLSRDGGG</sequence>
<gene>
    <name evidence="6" type="ORF">NQ318_007374</name>
</gene>
<keyword evidence="2" id="KW-0722">Serine protease inhibitor</keyword>
<keyword evidence="7" id="KW-1185">Reference proteome</keyword>
<dbReference type="InterPro" id="IPR023796">
    <property type="entry name" value="Serpin_dom"/>
</dbReference>
<comment type="similarity">
    <text evidence="3">Belongs to the serpin family.</text>
</comment>
<evidence type="ECO:0000259" key="5">
    <source>
        <dbReference type="SMART" id="SM00093"/>
    </source>
</evidence>
<evidence type="ECO:0000313" key="6">
    <source>
        <dbReference type="EMBL" id="KAJ8949612.1"/>
    </source>
</evidence>
<feature type="chain" id="PRO_5043787694" description="Serpin domain-containing protein" evidence="4">
    <location>
        <begin position="20"/>
        <end position="457"/>
    </location>
</feature>
<organism evidence="6 7">
    <name type="scientific">Aromia moschata</name>
    <dbReference type="NCBI Taxonomy" id="1265417"/>
    <lineage>
        <taxon>Eukaryota</taxon>
        <taxon>Metazoa</taxon>
        <taxon>Ecdysozoa</taxon>
        <taxon>Arthropoda</taxon>
        <taxon>Hexapoda</taxon>
        <taxon>Insecta</taxon>
        <taxon>Pterygota</taxon>
        <taxon>Neoptera</taxon>
        <taxon>Endopterygota</taxon>
        <taxon>Coleoptera</taxon>
        <taxon>Polyphaga</taxon>
        <taxon>Cucujiformia</taxon>
        <taxon>Chrysomeloidea</taxon>
        <taxon>Cerambycidae</taxon>
        <taxon>Cerambycinae</taxon>
        <taxon>Callichromatini</taxon>
        <taxon>Aromia</taxon>
    </lineage>
</organism>
<dbReference type="InterPro" id="IPR042185">
    <property type="entry name" value="Serpin_sf_2"/>
</dbReference>
<dbReference type="SMART" id="SM00093">
    <property type="entry name" value="SERPIN"/>
    <property type="match status" value="1"/>
</dbReference>
<dbReference type="InterPro" id="IPR036186">
    <property type="entry name" value="Serpin_sf"/>
</dbReference>
<dbReference type="SUPFAM" id="SSF56574">
    <property type="entry name" value="Serpins"/>
    <property type="match status" value="1"/>
</dbReference>
<dbReference type="GO" id="GO:0004867">
    <property type="term" value="F:serine-type endopeptidase inhibitor activity"/>
    <property type="evidence" value="ECO:0007669"/>
    <property type="project" value="UniProtKB-KW"/>
</dbReference>
<dbReference type="PANTHER" id="PTHR11461">
    <property type="entry name" value="SERINE PROTEASE INHIBITOR, SERPIN"/>
    <property type="match status" value="1"/>
</dbReference>
<name>A0AAV8YF16_9CUCU</name>
<keyword evidence="1" id="KW-0646">Protease inhibitor</keyword>
<dbReference type="EMBL" id="JAPWTK010000114">
    <property type="protein sequence ID" value="KAJ8949612.1"/>
    <property type="molecule type" value="Genomic_DNA"/>
</dbReference>
<evidence type="ECO:0000256" key="1">
    <source>
        <dbReference type="ARBA" id="ARBA00022690"/>
    </source>
</evidence>
<evidence type="ECO:0000313" key="7">
    <source>
        <dbReference type="Proteomes" id="UP001162162"/>
    </source>
</evidence>
<evidence type="ECO:0000256" key="3">
    <source>
        <dbReference type="RuleBase" id="RU000411"/>
    </source>
</evidence>
<keyword evidence="4" id="KW-0732">Signal</keyword>
<dbReference type="PANTHER" id="PTHR11461:SF342">
    <property type="entry name" value="SERINE PROTEASE INHIBITOR 28DC"/>
    <property type="match status" value="1"/>
</dbReference>
<dbReference type="Pfam" id="PF00079">
    <property type="entry name" value="Serpin"/>
    <property type="match status" value="2"/>
</dbReference>
<dbReference type="Proteomes" id="UP001162162">
    <property type="component" value="Unassembled WGS sequence"/>
</dbReference>
<feature type="signal peptide" evidence="4">
    <location>
        <begin position="1"/>
        <end position="19"/>
    </location>
</feature>
<accession>A0AAV8YF16</accession>
<evidence type="ECO:0000256" key="4">
    <source>
        <dbReference type="SAM" id="SignalP"/>
    </source>
</evidence>
<dbReference type="Gene3D" id="3.30.497.10">
    <property type="entry name" value="Antithrombin, subunit I, domain 2"/>
    <property type="match status" value="1"/>
</dbReference>
<dbReference type="InterPro" id="IPR000215">
    <property type="entry name" value="Serpin_fam"/>
</dbReference>
<reference evidence="6" key="1">
    <citation type="journal article" date="2023" name="Insect Mol. Biol.">
        <title>Genome sequencing provides insights into the evolution of gene families encoding plant cell wall-degrading enzymes in longhorned beetles.</title>
        <authorList>
            <person name="Shin N.R."/>
            <person name="Okamura Y."/>
            <person name="Kirsch R."/>
            <person name="Pauchet Y."/>
        </authorList>
    </citation>
    <scope>NUCLEOTIDE SEQUENCE</scope>
    <source>
        <strain evidence="6">AMC_N1</strain>
    </source>
</reference>
<evidence type="ECO:0000256" key="2">
    <source>
        <dbReference type="ARBA" id="ARBA00022900"/>
    </source>
</evidence>
<proteinExistence type="inferred from homology"/>